<dbReference type="SUPFAM" id="SSF53474">
    <property type="entry name" value="alpha/beta-Hydrolases"/>
    <property type="match status" value="1"/>
</dbReference>
<dbReference type="GO" id="GO:0052689">
    <property type="term" value="F:carboxylic ester hydrolase activity"/>
    <property type="evidence" value="ECO:0007669"/>
    <property type="project" value="InterPro"/>
</dbReference>
<evidence type="ECO:0000256" key="2">
    <source>
        <dbReference type="PIRSR" id="PIRSR017388-2"/>
    </source>
</evidence>
<feature type="domain" description="Serine aminopeptidase S33" evidence="4">
    <location>
        <begin position="26"/>
        <end position="132"/>
    </location>
</feature>
<feature type="site" description="Important for substrate specificity" evidence="3">
    <location>
        <position position="153"/>
    </location>
</feature>
<gene>
    <name evidence="5" type="ORF">FB566_4558</name>
</gene>
<protein>
    <submittedName>
        <fullName evidence="5">Carboxylesterase</fullName>
    </submittedName>
</protein>
<name>A0A543B2J4_9ACTN</name>
<evidence type="ECO:0000313" key="5">
    <source>
        <dbReference type="EMBL" id="TQL78960.1"/>
    </source>
</evidence>
<proteinExistence type="predicted"/>
<accession>A0A543B2J4</accession>
<feature type="active site" description="Charge relay system" evidence="1">
    <location>
        <position position="234"/>
    </location>
</feature>
<dbReference type="EMBL" id="VFOW01000001">
    <property type="protein sequence ID" value="TQL78960.1"/>
    <property type="molecule type" value="Genomic_DNA"/>
</dbReference>
<evidence type="ECO:0000256" key="1">
    <source>
        <dbReference type="PIRSR" id="PIRSR017388-1"/>
    </source>
</evidence>
<dbReference type="Proteomes" id="UP000317043">
    <property type="component" value="Unassembled WGS sequence"/>
</dbReference>
<comment type="caution">
    <text evidence="5">The sequence shown here is derived from an EMBL/GenBank/DDBJ whole genome shotgun (WGS) entry which is preliminary data.</text>
</comment>
<reference evidence="5 6" key="1">
    <citation type="submission" date="2019-06" db="EMBL/GenBank/DDBJ databases">
        <title>Sequencing the genomes of 1000 actinobacteria strains.</title>
        <authorList>
            <person name="Klenk H.-P."/>
        </authorList>
    </citation>
    <scope>NUCLEOTIDE SEQUENCE [LARGE SCALE GENOMIC DNA]</scope>
    <source>
        <strain evidence="5 6">DSM 45928</strain>
    </source>
</reference>
<dbReference type="InterPro" id="IPR051044">
    <property type="entry name" value="MAG_DAG_Lipase"/>
</dbReference>
<dbReference type="Gene3D" id="3.40.50.1820">
    <property type="entry name" value="alpha/beta hydrolase"/>
    <property type="match status" value="1"/>
</dbReference>
<feature type="domain" description="Serine aminopeptidase S33" evidence="4">
    <location>
        <begin position="173"/>
        <end position="237"/>
    </location>
</feature>
<dbReference type="InterPro" id="IPR012354">
    <property type="entry name" value="Esterase_lipase"/>
</dbReference>
<sequence length="264" mass="29038">MRKVRHVAVLDGAEAFNLDAGPDSPATIVACHGFTGTPASVRPWAEHMHKAGYTSLGPRLPGHGTRWQDMARTRWPDWYAELEKTVDTALSLGKPVFAFGHSMGATLVLRLAQLRGDELAGVVVCNPSLFDPRFTVNYLVPMIHPVVRSVAGIGSDIAQPGVFETSYARVPLPALNSLRQLWKTVRTDLAKVTLPIRIYHSAIDHVVDPRNTQMLLAGIRSRDVADHVLPRSYHVATLDYDAQILFDGSEAFVEERLNDLAASE</sequence>
<dbReference type="PANTHER" id="PTHR11614">
    <property type="entry name" value="PHOSPHOLIPASE-RELATED"/>
    <property type="match status" value="1"/>
</dbReference>
<evidence type="ECO:0000256" key="3">
    <source>
        <dbReference type="PIRSR" id="PIRSR017388-3"/>
    </source>
</evidence>
<dbReference type="InterPro" id="IPR029058">
    <property type="entry name" value="AB_hydrolase_fold"/>
</dbReference>
<dbReference type="PIRSF" id="PIRSF017388">
    <property type="entry name" value="Esterase_lipase"/>
    <property type="match status" value="1"/>
</dbReference>
<feature type="binding site" evidence="2">
    <location>
        <position position="34"/>
    </location>
    <ligand>
        <name>substrate</name>
    </ligand>
</feature>
<dbReference type="OrthoDB" id="9786110at2"/>
<dbReference type="AlphaFoldDB" id="A0A543B2J4"/>
<keyword evidence="6" id="KW-1185">Reference proteome</keyword>
<dbReference type="InterPro" id="IPR022742">
    <property type="entry name" value="Hydrolase_4"/>
</dbReference>
<dbReference type="InParanoid" id="A0A543B2J4"/>
<feature type="active site" description="Charge relay system" evidence="1">
    <location>
        <position position="204"/>
    </location>
</feature>
<organism evidence="5 6">
    <name type="scientific">Stackebrandtia endophytica</name>
    <dbReference type="NCBI Taxonomy" id="1496996"/>
    <lineage>
        <taxon>Bacteria</taxon>
        <taxon>Bacillati</taxon>
        <taxon>Actinomycetota</taxon>
        <taxon>Actinomycetes</taxon>
        <taxon>Glycomycetales</taxon>
        <taxon>Glycomycetaceae</taxon>
        <taxon>Stackebrandtia</taxon>
    </lineage>
</organism>
<dbReference type="Pfam" id="PF12146">
    <property type="entry name" value="Hydrolase_4"/>
    <property type="match status" value="2"/>
</dbReference>
<evidence type="ECO:0000313" key="6">
    <source>
        <dbReference type="Proteomes" id="UP000317043"/>
    </source>
</evidence>
<feature type="binding site" evidence="2">
    <location>
        <position position="103"/>
    </location>
    <ligand>
        <name>substrate</name>
    </ligand>
</feature>
<evidence type="ECO:0000259" key="4">
    <source>
        <dbReference type="Pfam" id="PF12146"/>
    </source>
</evidence>
<feature type="active site" description="Nucleophile" evidence="1">
    <location>
        <position position="102"/>
    </location>
</feature>